<evidence type="ECO:0000313" key="1">
    <source>
        <dbReference type="EMBL" id="KDD66150.1"/>
    </source>
</evidence>
<comment type="caution">
    <text evidence="1">The sequence shown here is derived from an EMBL/GenBank/DDBJ whole genome shotgun (WGS) entry which is preliminary data.</text>
</comment>
<dbReference type="Proteomes" id="UP000026739">
    <property type="component" value="Unassembled WGS sequence"/>
</dbReference>
<reference evidence="1 2" key="1">
    <citation type="submission" date="2013-12" db="EMBL/GenBank/DDBJ databases">
        <authorList>
            <person name="Formusa P.A."/>
            <person name="Habash M."/>
            <person name="Lee H."/>
            <person name="Trevors J.T."/>
        </authorList>
    </citation>
    <scope>NUCLEOTIDE SEQUENCE [LARGE SCALE GENOMIC DNA]</scope>
    <source>
        <strain evidence="1 2">PD30</strain>
    </source>
</reference>
<protein>
    <submittedName>
        <fullName evidence="1">Uncharacterized protein</fullName>
    </submittedName>
</protein>
<name>A0A059KWG5_9PSED</name>
<sequence>MFVTLGKLQPLELRDLVGQFLVDRFVVVDLLAHCLDCLIETFHTRHQLRCQSAQLFRA</sequence>
<accession>A0A059KWG5</accession>
<proteinExistence type="predicted"/>
<dbReference type="EMBL" id="AZQQ01000100">
    <property type="protein sequence ID" value="KDD66150.1"/>
    <property type="molecule type" value="Genomic_DNA"/>
</dbReference>
<organism evidence="1 2">
    <name type="scientific">Pseudomonas mandelii PD30</name>
    <dbReference type="NCBI Taxonomy" id="1419583"/>
    <lineage>
        <taxon>Bacteria</taxon>
        <taxon>Pseudomonadati</taxon>
        <taxon>Pseudomonadota</taxon>
        <taxon>Gammaproteobacteria</taxon>
        <taxon>Pseudomonadales</taxon>
        <taxon>Pseudomonadaceae</taxon>
        <taxon>Pseudomonas</taxon>
    </lineage>
</organism>
<evidence type="ECO:0000313" key="2">
    <source>
        <dbReference type="Proteomes" id="UP000026739"/>
    </source>
</evidence>
<dbReference type="AlphaFoldDB" id="A0A059KWG5"/>
<gene>
    <name evidence="1" type="ORF">V466_25550</name>
</gene>